<dbReference type="InterPro" id="IPR036291">
    <property type="entry name" value="NAD(P)-bd_dom_sf"/>
</dbReference>
<keyword evidence="2" id="KW-1185">Reference proteome</keyword>
<name>A0A848LEV0_9BACT</name>
<dbReference type="Gene3D" id="3.40.50.720">
    <property type="entry name" value="NAD(P)-binding Rossmann-like Domain"/>
    <property type="match status" value="1"/>
</dbReference>
<comment type="caution">
    <text evidence="1">The sequence shown here is derived from an EMBL/GenBank/DDBJ whole genome shotgun (WGS) entry which is preliminary data.</text>
</comment>
<evidence type="ECO:0000313" key="1">
    <source>
        <dbReference type="EMBL" id="NMO15375.1"/>
    </source>
</evidence>
<dbReference type="AlphaFoldDB" id="A0A848LEV0"/>
<protein>
    <submittedName>
        <fullName evidence="1">NAD(P)-dependent oxidoreductase</fullName>
    </submittedName>
</protein>
<proteinExistence type="predicted"/>
<dbReference type="SUPFAM" id="SSF51735">
    <property type="entry name" value="NAD(P)-binding Rossmann-fold domains"/>
    <property type="match status" value="1"/>
</dbReference>
<gene>
    <name evidence="1" type="ORF">HG543_10985</name>
</gene>
<dbReference type="Proteomes" id="UP000518300">
    <property type="component" value="Unassembled WGS sequence"/>
</dbReference>
<sequence length="336" mass="35635">MSTHTQKPVLIIGGSGLVGAQAAKALRRLHPGLPITIGGRNLARADAVAREVGGADTARIDLERPDLGLPASAAYSAVVIFVKDDTLNSLRYAQAKGIPYLGISTNLFEVGPEVALYIHNPTSAPILMASHWLVGMATLATLHFAREFQSIDAIEIAAVLDEEDMGGPAAYADFERMTKSAAGTLLLKDGKWLWAHGDEAKRTLRGVDGGELSVQAYSPLDVMSLAAATDARSIRFDLAVGQSASRKRGEPFSTELIIEITGRRQDGTTGRVRHELVHPAGQAPATAMGVAVATERLLGLAGGPPVAPGLYLPDVLIDPAYLLRRLEETGLQLRRA</sequence>
<dbReference type="RefSeq" id="WP_169344669.1">
    <property type="nucleotide sequence ID" value="NZ_JABBJJ010000038.1"/>
</dbReference>
<reference evidence="1 2" key="1">
    <citation type="submission" date="2020-04" db="EMBL/GenBank/DDBJ databases">
        <title>Draft genome of Pyxidicoccus fallax type strain.</title>
        <authorList>
            <person name="Whitworth D.E."/>
        </authorList>
    </citation>
    <scope>NUCLEOTIDE SEQUENCE [LARGE SCALE GENOMIC DNA]</scope>
    <source>
        <strain evidence="1 2">DSM 14698</strain>
    </source>
</reference>
<accession>A0A848LEV0</accession>
<organism evidence="1 2">
    <name type="scientific">Pyxidicoccus fallax</name>
    <dbReference type="NCBI Taxonomy" id="394095"/>
    <lineage>
        <taxon>Bacteria</taxon>
        <taxon>Pseudomonadati</taxon>
        <taxon>Myxococcota</taxon>
        <taxon>Myxococcia</taxon>
        <taxon>Myxococcales</taxon>
        <taxon>Cystobacterineae</taxon>
        <taxon>Myxococcaceae</taxon>
        <taxon>Pyxidicoccus</taxon>
    </lineage>
</organism>
<dbReference type="EMBL" id="JABBJJ010000038">
    <property type="protein sequence ID" value="NMO15375.1"/>
    <property type="molecule type" value="Genomic_DNA"/>
</dbReference>
<evidence type="ECO:0000313" key="2">
    <source>
        <dbReference type="Proteomes" id="UP000518300"/>
    </source>
</evidence>